<dbReference type="InterPro" id="IPR013083">
    <property type="entry name" value="Znf_RING/FYVE/PHD"/>
</dbReference>
<feature type="compositionally biased region" description="Basic and acidic residues" evidence="1">
    <location>
        <begin position="449"/>
        <end position="461"/>
    </location>
</feature>
<dbReference type="HOGENOM" id="CLU_010066_1_0_1"/>
<feature type="compositionally biased region" description="Polar residues" evidence="1">
    <location>
        <begin position="397"/>
        <end position="409"/>
    </location>
</feature>
<feature type="compositionally biased region" description="Acidic residues" evidence="1">
    <location>
        <begin position="160"/>
        <end position="170"/>
    </location>
</feature>
<feature type="compositionally biased region" description="Polar residues" evidence="1">
    <location>
        <begin position="378"/>
        <end position="388"/>
    </location>
</feature>
<evidence type="ECO:0000313" key="2">
    <source>
        <dbReference type="EMBL" id="EXJ83458.1"/>
    </source>
</evidence>
<feature type="compositionally biased region" description="Low complexity" evidence="1">
    <location>
        <begin position="902"/>
        <end position="913"/>
    </location>
</feature>
<dbReference type="STRING" id="1182541.W9XTC1"/>
<evidence type="ECO:0000313" key="3">
    <source>
        <dbReference type="Proteomes" id="UP000019484"/>
    </source>
</evidence>
<proteinExistence type="predicted"/>
<dbReference type="RefSeq" id="XP_007726144.1">
    <property type="nucleotide sequence ID" value="XM_007727954.1"/>
</dbReference>
<feature type="compositionally biased region" description="Basic and acidic residues" evidence="1">
    <location>
        <begin position="114"/>
        <end position="124"/>
    </location>
</feature>
<feature type="region of interest" description="Disordered" evidence="1">
    <location>
        <begin position="96"/>
        <end position="170"/>
    </location>
</feature>
<feature type="compositionally biased region" description="Basic and acidic residues" evidence="1">
    <location>
        <begin position="636"/>
        <end position="695"/>
    </location>
</feature>
<reference evidence="2 3" key="1">
    <citation type="submission" date="2013-03" db="EMBL/GenBank/DDBJ databases">
        <title>The Genome Sequence of Capronia coronata CBS 617.96.</title>
        <authorList>
            <consortium name="The Broad Institute Genomics Platform"/>
            <person name="Cuomo C."/>
            <person name="de Hoog S."/>
            <person name="Gorbushina A."/>
            <person name="Walker B."/>
            <person name="Young S.K."/>
            <person name="Zeng Q."/>
            <person name="Gargeya S."/>
            <person name="Fitzgerald M."/>
            <person name="Haas B."/>
            <person name="Abouelleil A."/>
            <person name="Allen A.W."/>
            <person name="Alvarado L."/>
            <person name="Arachchi H.M."/>
            <person name="Berlin A.M."/>
            <person name="Chapman S.B."/>
            <person name="Gainer-Dewar J."/>
            <person name="Goldberg J."/>
            <person name="Griggs A."/>
            <person name="Gujja S."/>
            <person name="Hansen M."/>
            <person name="Howarth C."/>
            <person name="Imamovic A."/>
            <person name="Ireland A."/>
            <person name="Larimer J."/>
            <person name="McCowan C."/>
            <person name="Murphy C."/>
            <person name="Pearson M."/>
            <person name="Poon T.W."/>
            <person name="Priest M."/>
            <person name="Roberts A."/>
            <person name="Saif S."/>
            <person name="Shea T."/>
            <person name="Sisk P."/>
            <person name="Sykes S."/>
            <person name="Wortman J."/>
            <person name="Nusbaum C."/>
            <person name="Birren B."/>
        </authorList>
    </citation>
    <scope>NUCLEOTIDE SEQUENCE [LARGE SCALE GENOMIC DNA]</scope>
    <source>
        <strain evidence="2 3">CBS 617.96</strain>
    </source>
</reference>
<sequence length="1020" mass="113328">MATSTLDPSLTAIVKTLDWEKVPDKLHCASCHQFNLNAYKSTCCDGYICESCFNKALDVSCPVCDHKPFTSDVCKPNKAMRNTIKAYLKTVEKTRVDERAKSATTEETPIPHNTVDENGNRDGQEEVSPATATATGDQPQLVETTETDGTPAVDVQPSIEDPDPDSADLDDDVDIQVDIEDDHREISTQRVTNVEETPRDQPVSVSEQGADSQDPSNNPEGMSGMDFQNMMTGFSNMDYNQMMQMMAANGMAGFNPMMGMPMGMNPMSAGMFGGFGGPNGGMNGMNMGMNFTPNQGMFSGWNNGQPNNNMWQNNNANAFSNGMGGDFGSNYGFNMAPNGNFQPSYPNGDFQSGYYGRGPGRGRGRGRGGYGRGRGNFHQFSQYHQQGHPNGFDQRQYDSQTSQSQNPESRSYDAAAASRPKNDLAETNHEDDEFAPGGQEEVLEALGDDYQKSSAGDEKPSVDSAAAPQNEGAEGKEPEKTDQDPPEMQTKGVAAQDEVAGVHSTGPIRDVQGADQDKPIPEAYSEDLHVPMPPPSAPLGPSAQYGEHVKDYGFRSRGQHGRFPSRGQGATAISNGHPASPVRPAVQAPSEPKGVGVLGAPTGPRAMREPVVPARPVSQPASTGFQIMGRASRPSQRSESREIERTHSRTPTHDYEGSRDRDVSRRPSRQDRHDRGRGEVDKADEAIHRDKDKQYRTSTKQQDSRDDYDREDREGSHSRSASADRRPSRRSRGDKEKLLSSWAKQEAGQSRRYREEEPANGDGDHQMEDYDDSIRSNRDGQDGESKSKHHRSGKSSRYDDRDRDRDRERDRRREKDRERDKDRYRDKDRDSDRVRDERYRDRDRKRSRHDRHREDDKHHDYDYDYEHGHGHGHNQDHEADDPDSRHRSRRHKRDHRRAEDQASAAVSMSVSSATLNGRSHNTHHRSSTATAGSMAPSAAAEAEKDPHTLEREARNRERMLKEQQRREKAAKANVSASASASGPGSGGAGGTASSRRIMYKYEDELERGLAEGERAGSRWR</sequence>
<feature type="region of interest" description="Disordered" evidence="1">
    <location>
        <begin position="342"/>
        <end position="994"/>
    </location>
</feature>
<comment type="caution">
    <text evidence="2">The sequence shown here is derived from an EMBL/GenBank/DDBJ whole genome shotgun (WGS) entry which is preliminary data.</text>
</comment>
<evidence type="ECO:0008006" key="4">
    <source>
        <dbReference type="Google" id="ProtNLM"/>
    </source>
</evidence>
<dbReference type="AlphaFoldDB" id="W9XTC1"/>
<evidence type="ECO:0000256" key="1">
    <source>
        <dbReference type="SAM" id="MobiDB-lite"/>
    </source>
</evidence>
<dbReference type="Gene3D" id="3.30.40.10">
    <property type="entry name" value="Zinc/RING finger domain, C3HC4 (zinc finger)"/>
    <property type="match status" value="1"/>
</dbReference>
<feature type="compositionally biased region" description="Basic and acidic residues" evidence="1">
    <location>
        <begin position="752"/>
        <end position="786"/>
    </location>
</feature>
<feature type="compositionally biased region" description="Low complexity" evidence="1">
    <location>
        <begin position="927"/>
        <end position="940"/>
    </location>
</feature>
<feature type="compositionally biased region" description="Low complexity" evidence="1">
    <location>
        <begin position="971"/>
        <end position="982"/>
    </location>
</feature>
<feature type="compositionally biased region" description="Basic residues" evidence="1">
    <location>
        <begin position="886"/>
        <end position="895"/>
    </location>
</feature>
<feature type="compositionally biased region" description="Basic and acidic residues" evidence="1">
    <location>
        <begin position="473"/>
        <end position="483"/>
    </location>
</feature>
<feature type="compositionally biased region" description="Basic and acidic residues" evidence="1">
    <location>
        <begin position="941"/>
        <end position="970"/>
    </location>
</feature>
<dbReference type="EMBL" id="AMWN01000006">
    <property type="protein sequence ID" value="EXJ83458.1"/>
    <property type="molecule type" value="Genomic_DNA"/>
</dbReference>
<dbReference type="GeneID" id="19161943"/>
<gene>
    <name evidence="2" type="ORF">A1O1_07081</name>
</gene>
<dbReference type="OrthoDB" id="106784at2759"/>
<feature type="compositionally biased region" description="Basic and acidic residues" evidence="1">
    <location>
        <begin position="796"/>
        <end position="844"/>
    </location>
</feature>
<feature type="compositionally biased region" description="Polar residues" evidence="1">
    <location>
        <begin position="203"/>
        <end position="220"/>
    </location>
</feature>
<protein>
    <recommendedName>
        <fullName evidence="4">RING-type domain-containing protein</fullName>
    </recommendedName>
</protein>
<dbReference type="Proteomes" id="UP000019484">
    <property type="component" value="Unassembled WGS sequence"/>
</dbReference>
<name>W9XTC1_9EURO</name>
<feature type="compositionally biased region" description="Polar residues" evidence="1">
    <location>
        <begin position="130"/>
        <end position="148"/>
    </location>
</feature>
<keyword evidence="3" id="KW-1185">Reference proteome</keyword>
<dbReference type="SUPFAM" id="SSF57850">
    <property type="entry name" value="RING/U-box"/>
    <property type="match status" value="1"/>
</dbReference>
<organism evidence="2 3">
    <name type="scientific">Capronia coronata CBS 617.96</name>
    <dbReference type="NCBI Taxonomy" id="1182541"/>
    <lineage>
        <taxon>Eukaryota</taxon>
        <taxon>Fungi</taxon>
        <taxon>Dikarya</taxon>
        <taxon>Ascomycota</taxon>
        <taxon>Pezizomycotina</taxon>
        <taxon>Eurotiomycetes</taxon>
        <taxon>Chaetothyriomycetidae</taxon>
        <taxon>Chaetothyriales</taxon>
        <taxon>Herpotrichiellaceae</taxon>
        <taxon>Capronia</taxon>
    </lineage>
</organism>
<feature type="compositionally biased region" description="Basic and acidic residues" evidence="1">
    <location>
        <begin position="702"/>
        <end position="738"/>
    </location>
</feature>
<dbReference type="eggNOG" id="ENOG502QYB8">
    <property type="taxonomic scope" value="Eukaryota"/>
</dbReference>
<accession>W9XTC1</accession>
<feature type="compositionally biased region" description="Basic and acidic residues" evidence="1">
    <location>
        <begin position="852"/>
        <end position="885"/>
    </location>
</feature>
<feature type="region of interest" description="Disordered" evidence="1">
    <location>
        <begin position="182"/>
        <end position="227"/>
    </location>
</feature>